<dbReference type="Pfam" id="PF00359">
    <property type="entry name" value="PTS_EIIA_2"/>
    <property type="match status" value="1"/>
</dbReference>
<evidence type="ECO:0000256" key="9">
    <source>
        <dbReference type="ARBA" id="ARBA00022777"/>
    </source>
</evidence>
<dbReference type="PROSITE" id="PS51094">
    <property type="entry name" value="PTS_EIIA_TYPE_2"/>
    <property type="match status" value="1"/>
</dbReference>
<dbReference type="Proteomes" id="UP000016536">
    <property type="component" value="Unassembled WGS sequence"/>
</dbReference>
<dbReference type="InterPro" id="IPR016152">
    <property type="entry name" value="PTrfase/Anion_transptr"/>
</dbReference>
<dbReference type="InterPro" id="IPR002178">
    <property type="entry name" value="PTS_EIIA_type-2_dom"/>
</dbReference>
<proteinExistence type="predicted"/>
<dbReference type="NCBIfam" id="TIGR00829">
    <property type="entry name" value="FRU"/>
    <property type="match status" value="1"/>
</dbReference>
<feature type="compositionally biased region" description="Low complexity" evidence="12">
    <location>
        <begin position="292"/>
        <end position="302"/>
    </location>
</feature>
<dbReference type="NCBIfam" id="TIGR00848">
    <property type="entry name" value="fruA"/>
    <property type="match status" value="1"/>
</dbReference>
<dbReference type="PROSITE" id="PS51104">
    <property type="entry name" value="PTS_EIIC_TYPE_2"/>
    <property type="match status" value="1"/>
</dbReference>
<feature type="domain" description="PTS EIIA type-2" evidence="14">
    <location>
        <begin position="6"/>
        <end position="151"/>
    </location>
</feature>
<keyword evidence="2" id="KW-0813">Transport</keyword>
<feature type="compositionally biased region" description="Acidic residues" evidence="12">
    <location>
        <begin position="156"/>
        <end position="165"/>
    </location>
</feature>
<feature type="transmembrane region" description="Helical" evidence="13">
    <location>
        <begin position="660"/>
        <end position="689"/>
    </location>
</feature>
<dbReference type="RefSeq" id="WP_021608666.1">
    <property type="nucleotide sequence ID" value="NZ_KE951899.1"/>
</dbReference>
<keyword evidence="18" id="KW-1185">Reference proteome</keyword>
<keyword evidence="11 13" id="KW-0472">Membrane</keyword>
<dbReference type="SUPFAM" id="SSF52794">
    <property type="entry name" value="PTS system IIB component-like"/>
    <property type="match status" value="1"/>
</dbReference>
<keyword evidence="7" id="KW-0598">Phosphotransferase system</keyword>
<evidence type="ECO:0000259" key="15">
    <source>
        <dbReference type="PROSITE" id="PS51099"/>
    </source>
</evidence>
<dbReference type="GO" id="GO:0005886">
    <property type="term" value="C:plasma membrane"/>
    <property type="evidence" value="ECO:0007669"/>
    <property type="project" value="UniProtKB-SubCell"/>
</dbReference>
<dbReference type="InterPro" id="IPR050864">
    <property type="entry name" value="Bacterial_PTS_Sugar_Transport"/>
</dbReference>
<evidence type="ECO:0000256" key="10">
    <source>
        <dbReference type="ARBA" id="ARBA00022989"/>
    </source>
</evidence>
<dbReference type="GO" id="GO:0090563">
    <property type="term" value="F:protein-phosphocysteine-sugar phosphotransferase activity"/>
    <property type="evidence" value="ECO:0007669"/>
    <property type="project" value="TreeGrafter"/>
</dbReference>
<accession>U1RX02</accession>
<dbReference type="SUPFAM" id="SSF55804">
    <property type="entry name" value="Phoshotransferase/anion transport protein"/>
    <property type="match status" value="1"/>
</dbReference>
<keyword evidence="3" id="KW-1003">Cell membrane</keyword>
<feature type="domain" description="PTS EIIB type-2" evidence="15">
    <location>
        <begin position="190"/>
        <end position="287"/>
    </location>
</feature>
<feature type="transmembrane region" description="Helical" evidence="13">
    <location>
        <begin position="400"/>
        <end position="426"/>
    </location>
</feature>
<feature type="transmembrane region" description="Helical" evidence="13">
    <location>
        <begin position="484"/>
        <end position="513"/>
    </location>
</feature>
<evidence type="ECO:0000259" key="16">
    <source>
        <dbReference type="PROSITE" id="PS51104"/>
    </source>
</evidence>
<feature type="transmembrane region" description="Helical" evidence="13">
    <location>
        <begin position="326"/>
        <end position="349"/>
    </location>
</feature>
<evidence type="ECO:0000256" key="6">
    <source>
        <dbReference type="ARBA" id="ARBA00022679"/>
    </source>
</evidence>
<dbReference type="InterPro" id="IPR003501">
    <property type="entry name" value="PTS_EIIB_2/3"/>
</dbReference>
<dbReference type="CDD" id="cd05569">
    <property type="entry name" value="PTS_IIB_fructose"/>
    <property type="match status" value="1"/>
</dbReference>
<keyword evidence="4" id="KW-0597">Phosphoprotein</keyword>
<comment type="subcellular location">
    <subcellularLocation>
        <location evidence="1">Cell inner membrane</location>
        <topology evidence="1">Multi-pass membrane protein</topology>
    </subcellularLocation>
</comment>
<evidence type="ECO:0000256" key="13">
    <source>
        <dbReference type="SAM" id="Phobius"/>
    </source>
</evidence>
<reference evidence="17 18" key="1">
    <citation type="submission" date="2013-08" db="EMBL/GenBank/DDBJ databases">
        <authorList>
            <person name="Weinstock G."/>
            <person name="Sodergren E."/>
            <person name="Wylie T."/>
            <person name="Fulton L."/>
            <person name="Fulton R."/>
            <person name="Fronick C."/>
            <person name="O'Laughlin M."/>
            <person name="Godfrey J."/>
            <person name="Miner T."/>
            <person name="Herter B."/>
            <person name="Appelbaum E."/>
            <person name="Cordes M."/>
            <person name="Lek S."/>
            <person name="Wollam A."/>
            <person name="Pepin K.H."/>
            <person name="Palsikar V.B."/>
            <person name="Mitreva M."/>
            <person name="Wilson R.K."/>
        </authorList>
    </citation>
    <scope>NUCLEOTIDE SEQUENCE [LARGE SCALE GENOMIC DNA]</scope>
    <source>
        <strain evidence="17 18">F0542</strain>
    </source>
</reference>
<dbReference type="InterPro" id="IPR013014">
    <property type="entry name" value="PTS_EIIC_2"/>
</dbReference>
<dbReference type="Gene3D" id="3.40.50.2300">
    <property type="match status" value="1"/>
</dbReference>
<feature type="transmembrane region" description="Helical" evidence="13">
    <location>
        <begin position="525"/>
        <end position="545"/>
    </location>
</feature>
<dbReference type="CDD" id="cd00211">
    <property type="entry name" value="PTS_IIA_fru"/>
    <property type="match status" value="1"/>
</dbReference>
<dbReference type="PANTHER" id="PTHR30505">
    <property type="entry name" value="FRUCTOSE-LIKE PERMEASE"/>
    <property type="match status" value="1"/>
</dbReference>
<dbReference type="Gene3D" id="3.40.930.10">
    <property type="entry name" value="Mannitol-specific EII, Chain A"/>
    <property type="match status" value="1"/>
</dbReference>
<protein>
    <submittedName>
        <fullName evidence="17">Phosphotransferase system, EIIC</fullName>
    </submittedName>
</protein>
<dbReference type="GO" id="GO:0005351">
    <property type="term" value="F:carbohydrate:proton symporter activity"/>
    <property type="evidence" value="ECO:0007669"/>
    <property type="project" value="InterPro"/>
</dbReference>
<dbReference type="InterPro" id="IPR003353">
    <property type="entry name" value="PTS_IIB_fruc"/>
</dbReference>
<dbReference type="AlphaFoldDB" id="U1RX02"/>
<evidence type="ECO:0000256" key="5">
    <source>
        <dbReference type="ARBA" id="ARBA00022597"/>
    </source>
</evidence>
<feature type="region of interest" description="Disordered" evidence="12">
    <location>
        <begin position="38"/>
        <end position="59"/>
    </location>
</feature>
<name>U1RX02_9ACTO</name>
<dbReference type="NCBIfam" id="TIGR01427">
    <property type="entry name" value="PTS_IIC_fructo"/>
    <property type="match status" value="1"/>
</dbReference>
<dbReference type="GO" id="GO:0016301">
    <property type="term" value="F:kinase activity"/>
    <property type="evidence" value="ECO:0007669"/>
    <property type="project" value="UniProtKB-KW"/>
</dbReference>
<dbReference type="GO" id="GO:0009401">
    <property type="term" value="P:phosphoenolpyruvate-dependent sugar phosphotransferase system"/>
    <property type="evidence" value="ECO:0007669"/>
    <property type="project" value="UniProtKB-KW"/>
</dbReference>
<evidence type="ECO:0000256" key="11">
    <source>
        <dbReference type="ARBA" id="ARBA00023136"/>
    </source>
</evidence>
<evidence type="ECO:0000256" key="4">
    <source>
        <dbReference type="ARBA" id="ARBA00022553"/>
    </source>
</evidence>
<evidence type="ECO:0000313" key="18">
    <source>
        <dbReference type="Proteomes" id="UP000016536"/>
    </source>
</evidence>
<keyword evidence="8 13" id="KW-0812">Transmembrane</keyword>
<feature type="transmembrane region" description="Helical" evidence="13">
    <location>
        <begin position="630"/>
        <end position="648"/>
    </location>
</feature>
<dbReference type="PANTHER" id="PTHR30505:SF0">
    <property type="entry name" value="FRUCTOSE-LIKE PTS SYSTEM EIIBC COMPONENT-RELATED"/>
    <property type="match status" value="1"/>
</dbReference>
<keyword evidence="6 17" id="KW-0808">Transferase</keyword>
<feature type="transmembrane region" description="Helical" evidence="13">
    <location>
        <begin position="606"/>
        <end position="624"/>
    </location>
</feature>
<feature type="region of interest" description="Disordered" evidence="12">
    <location>
        <begin position="292"/>
        <end position="313"/>
    </location>
</feature>
<evidence type="ECO:0000256" key="12">
    <source>
        <dbReference type="SAM" id="MobiDB-lite"/>
    </source>
</evidence>
<dbReference type="PATRIC" id="fig|1321818.3.peg.1737"/>
<feature type="domain" description="PTS EIIC type-2" evidence="16">
    <location>
        <begin position="318"/>
        <end position="696"/>
    </location>
</feature>
<evidence type="ECO:0000256" key="2">
    <source>
        <dbReference type="ARBA" id="ARBA00022448"/>
    </source>
</evidence>
<keyword evidence="10 13" id="KW-1133">Transmembrane helix</keyword>
<dbReference type="Pfam" id="PF02378">
    <property type="entry name" value="PTS_EIIC"/>
    <property type="match status" value="1"/>
</dbReference>
<dbReference type="GO" id="GO:0022877">
    <property type="term" value="F:protein-N(PI)-phosphohistidine-fructose phosphotransferase system transporter activity"/>
    <property type="evidence" value="ECO:0007669"/>
    <property type="project" value="InterPro"/>
</dbReference>
<evidence type="ECO:0000256" key="7">
    <source>
        <dbReference type="ARBA" id="ARBA00022683"/>
    </source>
</evidence>
<evidence type="ECO:0000256" key="1">
    <source>
        <dbReference type="ARBA" id="ARBA00004429"/>
    </source>
</evidence>
<evidence type="ECO:0000313" key="17">
    <source>
        <dbReference type="EMBL" id="ERH22937.1"/>
    </source>
</evidence>
<keyword evidence="9" id="KW-0418">Kinase</keyword>
<comment type="caution">
    <text evidence="17">The sequence shown here is derived from an EMBL/GenBank/DDBJ whole genome shotgun (WGS) entry which is preliminary data.</text>
</comment>
<dbReference type="HOGENOM" id="CLU_013155_1_0_11"/>
<dbReference type="PROSITE" id="PS51099">
    <property type="entry name" value="PTS_EIIB_TYPE_2"/>
    <property type="match status" value="1"/>
</dbReference>
<dbReference type="EMBL" id="AWSE01000117">
    <property type="protein sequence ID" value="ERH22937.1"/>
    <property type="molecule type" value="Genomic_DNA"/>
</dbReference>
<organism evidence="17 18">
    <name type="scientific">Actinomyces johnsonii F0542</name>
    <dbReference type="NCBI Taxonomy" id="1321818"/>
    <lineage>
        <taxon>Bacteria</taxon>
        <taxon>Bacillati</taxon>
        <taxon>Actinomycetota</taxon>
        <taxon>Actinomycetes</taxon>
        <taxon>Actinomycetales</taxon>
        <taxon>Actinomycetaceae</taxon>
        <taxon>Actinomyces</taxon>
    </lineage>
</organism>
<feature type="region of interest" description="Disordered" evidence="12">
    <location>
        <begin position="151"/>
        <end position="183"/>
    </location>
</feature>
<gene>
    <name evidence="17" type="ORF">HMPREF1979_02070</name>
</gene>
<feature type="transmembrane region" description="Helical" evidence="13">
    <location>
        <begin position="565"/>
        <end position="585"/>
    </location>
</feature>
<feature type="transmembrane region" description="Helical" evidence="13">
    <location>
        <begin position="438"/>
        <end position="464"/>
    </location>
</feature>
<dbReference type="Pfam" id="PF02302">
    <property type="entry name" value="PTS_IIB"/>
    <property type="match status" value="1"/>
</dbReference>
<dbReference type="InterPro" id="IPR004715">
    <property type="entry name" value="PTS_IIA_fruc"/>
</dbReference>
<dbReference type="InterPro" id="IPR003352">
    <property type="entry name" value="PTS_EIIC"/>
</dbReference>
<sequence length="711" mass="72406">MTENTPLIIPELVALDADAGPGKEDVIEFLAATVAGAGRASSPDGLAADAKKRESTAPTGIPGGIAIPHCRSSHVLAPSLGFARLAQPVDFGAADGRDADLIFMIAAPDGADDFHLQLLAKLARGLMQTDFTDALRQAADAEEIARIVTGQVQPELLDDGGDTEESQAGAAESAEDSKTAASSAPAAGETVIVGVSSCPTGIAHTFMAAEALEQAGKDRGITVAIEGQGSGKIDALDPDLIERATAVIFAHDLPVKGRERFAGKPVIDVGVKAAVNDAGSLVDKALAAADDPSAARVPAGSESSEESEEGSEHWARRLQRSVMTGVSYMIPFVAAGGLLIALGFLLAGYDVANLYEKMSISDYSLWNLPGSEFVHEIKNSAGDVVATETISVSQSGLLLYIGWSLFLLGKAAMTFLVPALAGYISFGLAGRPGIAPGFVMGVVAVEVGAGFIGGLVGGILAGYFAAWLAGLNVPSWLRGLMPVVIIPLGTTLVVGALMYMVLGLPLASLMTALQNGLTSMSEGGSAVLLGIILGLMMCFDLGGPVNKAAYLFGTAGLSAASATNTAPYEIMATVMATGMVPPLAMSAATFLRSRLFTKAEIENGRSAWLLGLSFISEGAIPFAAADPLRVIPATMAGGAVTGAMTMAMHVGSRAPHGGVFVAFAITNFGGFLLAILVGTAVSTALVILLKGLGRNKDGKDAAEAQPAAAAA</sequence>
<evidence type="ECO:0000256" key="3">
    <source>
        <dbReference type="ARBA" id="ARBA00022475"/>
    </source>
</evidence>
<evidence type="ECO:0000256" key="8">
    <source>
        <dbReference type="ARBA" id="ARBA00022692"/>
    </source>
</evidence>
<dbReference type="InterPro" id="IPR036095">
    <property type="entry name" value="PTS_EIIB-like_sf"/>
</dbReference>
<evidence type="ECO:0000259" key="14">
    <source>
        <dbReference type="PROSITE" id="PS51094"/>
    </source>
</evidence>
<dbReference type="InterPro" id="IPR013011">
    <property type="entry name" value="PTS_EIIB_2"/>
</dbReference>
<dbReference type="InterPro" id="IPR006327">
    <property type="entry name" value="PTS_IIC_fruc"/>
</dbReference>
<keyword evidence="5" id="KW-0762">Sugar transport</keyword>